<feature type="domain" description="Zn(2)-C6 fungal-type" evidence="7">
    <location>
        <begin position="17"/>
        <end position="47"/>
    </location>
</feature>
<dbReference type="PROSITE" id="PS00463">
    <property type="entry name" value="ZN2_CY6_FUNGAL_1"/>
    <property type="match status" value="1"/>
</dbReference>
<dbReference type="SMART" id="SM00066">
    <property type="entry name" value="GAL4"/>
    <property type="match status" value="1"/>
</dbReference>
<dbReference type="GO" id="GO:0000981">
    <property type="term" value="F:DNA-binding transcription factor activity, RNA polymerase II-specific"/>
    <property type="evidence" value="ECO:0007669"/>
    <property type="project" value="InterPro"/>
</dbReference>
<evidence type="ECO:0000256" key="4">
    <source>
        <dbReference type="ARBA" id="ARBA00023163"/>
    </source>
</evidence>
<evidence type="ECO:0000256" key="1">
    <source>
        <dbReference type="ARBA" id="ARBA00022723"/>
    </source>
</evidence>
<keyword evidence="4" id="KW-0804">Transcription</keyword>
<dbReference type="Pfam" id="PF00172">
    <property type="entry name" value="Zn_clus"/>
    <property type="match status" value="1"/>
</dbReference>
<sequence>MTSRRRDSEHRQKIRESCNSCSAQKIRCGKQRPACARCVTKGIDCNYSFSQRTGRRAPSSANAAAAAAAVAASQQAIPQSSMPPSTSTSTTSSTPIATFVPPATPASDCDPFVAVRSGSVSDQSGIQALPPLDGHCGDPMAFDTGHNPFKETDVFQDFNSGMSLDFLWSPTTEPTSISTLDNTTGPNSAGLLHGFNPVHDWRGMPASTDTSTSTSPGLTHDFPSRHGSIRPHCRGQDCLALVLQVVSDLHVVRDSCSTAASDPMTCIQSAHEEARDVDQVLFLNRDAITTINKVLDCPCSSDPSVSLACYLAATKIVSWYAAAIGVTDGQPDHLDNSLPLIVSRPIFMGRYCLDAEAQRSVRAKVVLTELREHIQPLLAKLPKHQVSSFGRPEHGSSMPLSSSSLPKDNDGHPCALRSQIRRIIREAGNINKAV</sequence>
<reference evidence="9" key="1">
    <citation type="journal article" date="2020" name="Stud. Mycol.">
        <title>101 Dothideomycetes genomes: A test case for predicting lifestyles and emergence of pathogens.</title>
        <authorList>
            <person name="Haridas S."/>
            <person name="Albert R."/>
            <person name="Binder M."/>
            <person name="Bloem J."/>
            <person name="LaButti K."/>
            <person name="Salamov A."/>
            <person name="Andreopoulos B."/>
            <person name="Baker S."/>
            <person name="Barry K."/>
            <person name="Bills G."/>
            <person name="Bluhm B."/>
            <person name="Cannon C."/>
            <person name="Castanera R."/>
            <person name="Culley D."/>
            <person name="Daum C."/>
            <person name="Ezra D."/>
            <person name="Gonzalez J."/>
            <person name="Henrissat B."/>
            <person name="Kuo A."/>
            <person name="Liang C."/>
            <person name="Lipzen A."/>
            <person name="Lutzoni F."/>
            <person name="Magnuson J."/>
            <person name="Mondo S."/>
            <person name="Nolan M."/>
            <person name="Ohm R."/>
            <person name="Pangilinan J."/>
            <person name="Park H.-J."/>
            <person name="Ramirez L."/>
            <person name="Alfaro M."/>
            <person name="Sun H."/>
            <person name="Tritt A."/>
            <person name="Yoshinaga Y."/>
            <person name="Zwiers L.-H."/>
            <person name="Turgeon B."/>
            <person name="Goodwin S."/>
            <person name="Spatafora J."/>
            <person name="Crous P."/>
            <person name="Grigoriev I."/>
        </authorList>
    </citation>
    <scope>NUCLEOTIDE SEQUENCE [LARGE SCALE GENOMIC DNA]</scope>
    <source>
        <strain evidence="9">CECT 20119</strain>
    </source>
</reference>
<evidence type="ECO:0000256" key="6">
    <source>
        <dbReference type="SAM" id="MobiDB-lite"/>
    </source>
</evidence>
<dbReference type="InterPro" id="IPR001138">
    <property type="entry name" value="Zn2Cys6_DnaBD"/>
</dbReference>
<keyword evidence="1" id="KW-0479">Metal-binding</keyword>
<dbReference type="EMBL" id="ML992516">
    <property type="protein sequence ID" value="KAF2219508.1"/>
    <property type="molecule type" value="Genomic_DNA"/>
</dbReference>
<feature type="compositionally biased region" description="Low complexity" evidence="6">
    <location>
        <begin position="75"/>
        <end position="95"/>
    </location>
</feature>
<dbReference type="InterPro" id="IPR036864">
    <property type="entry name" value="Zn2-C6_fun-type_DNA-bd_sf"/>
</dbReference>
<evidence type="ECO:0000256" key="3">
    <source>
        <dbReference type="ARBA" id="ARBA00023125"/>
    </source>
</evidence>
<protein>
    <recommendedName>
        <fullName evidence="7">Zn(2)-C6 fungal-type domain-containing protein</fullName>
    </recommendedName>
</protein>
<organism evidence="8 9">
    <name type="scientific">Elsinoe ampelina</name>
    <dbReference type="NCBI Taxonomy" id="302913"/>
    <lineage>
        <taxon>Eukaryota</taxon>
        <taxon>Fungi</taxon>
        <taxon>Dikarya</taxon>
        <taxon>Ascomycota</taxon>
        <taxon>Pezizomycotina</taxon>
        <taxon>Dothideomycetes</taxon>
        <taxon>Dothideomycetidae</taxon>
        <taxon>Myriangiales</taxon>
        <taxon>Elsinoaceae</taxon>
        <taxon>Elsinoe</taxon>
    </lineage>
</organism>
<evidence type="ECO:0000256" key="2">
    <source>
        <dbReference type="ARBA" id="ARBA00023015"/>
    </source>
</evidence>
<keyword evidence="2" id="KW-0805">Transcription regulation</keyword>
<dbReference type="Gene3D" id="4.10.240.10">
    <property type="entry name" value="Zn(2)-C6 fungal-type DNA-binding domain"/>
    <property type="match status" value="1"/>
</dbReference>
<feature type="compositionally biased region" description="Low complexity" evidence="6">
    <location>
        <begin position="396"/>
        <end position="406"/>
    </location>
</feature>
<dbReference type="PROSITE" id="PS50048">
    <property type="entry name" value="ZN2_CY6_FUNGAL_2"/>
    <property type="match status" value="1"/>
</dbReference>
<dbReference type="Pfam" id="PF08493">
    <property type="entry name" value="AflR"/>
    <property type="match status" value="1"/>
</dbReference>
<name>A0A6A6G1V0_9PEZI</name>
<feature type="region of interest" description="Disordered" evidence="6">
    <location>
        <begin position="75"/>
        <end position="103"/>
    </location>
</feature>
<accession>A0A6A6G1V0</accession>
<dbReference type="Proteomes" id="UP000799538">
    <property type="component" value="Unassembled WGS sequence"/>
</dbReference>
<dbReference type="PANTHER" id="PTHR31069">
    <property type="entry name" value="OLEATE-ACTIVATED TRANSCRIPTION FACTOR 1-RELATED"/>
    <property type="match status" value="1"/>
</dbReference>
<keyword evidence="9" id="KW-1185">Reference proteome</keyword>
<evidence type="ECO:0000259" key="7">
    <source>
        <dbReference type="PROSITE" id="PS50048"/>
    </source>
</evidence>
<gene>
    <name evidence="8" type="ORF">BDZ85DRAFT_43130</name>
</gene>
<dbReference type="InterPro" id="IPR050675">
    <property type="entry name" value="OAF3"/>
</dbReference>
<dbReference type="GO" id="GO:0005634">
    <property type="term" value="C:nucleus"/>
    <property type="evidence" value="ECO:0007669"/>
    <property type="project" value="InterPro"/>
</dbReference>
<keyword evidence="5" id="KW-0539">Nucleus</keyword>
<dbReference type="GO" id="GO:0003677">
    <property type="term" value="F:DNA binding"/>
    <property type="evidence" value="ECO:0007669"/>
    <property type="project" value="UniProtKB-KW"/>
</dbReference>
<dbReference type="GO" id="GO:0008270">
    <property type="term" value="F:zinc ion binding"/>
    <property type="evidence" value="ECO:0007669"/>
    <property type="project" value="InterPro"/>
</dbReference>
<dbReference type="GO" id="GO:0045122">
    <property type="term" value="P:aflatoxin biosynthetic process"/>
    <property type="evidence" value="ECO:0007669"/>
    <property type="project" value="InterPro"/>
</dbReference>
<dbReference type="InterPro" id="IPR013700">
    <property type="entry name" value="AflR"/>
</dbReference>
<evidence type="ECO:0000256" key="5">
    <source>
        <dbReference type="ARBA" id="ARBA00023242"/>
    </source>
</evidence>
<dbReference type="AlphaFoldDB" id="A0A6A6G1V0"/>
<proteinExistence type="predicted"/>
<dbReference type="CDD" id="cd00067">
    <property type="entry name" value="GAL4"/>
    <property type="match status" value="1"/>
</dbReference>
<evidence type="ECO:0000313" key="8">
    <source>
        <dbReference type="EMBL" id="KAF2219508.1"/>
    </source>
</evidence>
<dbReference type="PANTHER" id="PTHR31069:SF31">
    <property type="entry name" value="MONODICTYPHENONE CLUSTER TRANSCRIPTION FACTOR-RELATED"/>
    <property type="match status" value="1"/>
</dbReference>
<dbReference type="PRINTS" id="PR00755">
    <property type="entry name" value="AFLATOXINBRP"/>
</dbReference>
<feature type="region of interest" description="Disordered" evidence="6">
    <location>
        <begin position="385"/>
        <end position="411"/>
    </location>
</feature>
<evidence type="ECO:0000313" key="9">
    <source>
        <dbReference type="Proteomes" id="UP000799538"/>
    </source>
</evidence>
<dbReference type="SUPFAM" id="SSF57701">
    <property type="entry name" value="Zn2/Cys6 DNA-binding domain"/>
    <property type="match status" value="1"/>
</dbReference>
<keyword evidence="3" id="KW-0238">DNA-binding</keyword>
<dbReference type="OrthoDB" id="2328572at2759"/>